<keyword evidence="2" id="KW-0812">Transmembrane</keyword>
<proteinExistence type="predicted"/>
<feature type="domain" description="Nephrocystin 3-like N-terminal" evidence="3">
    <location>
        <begin position="4"/>
        <end position="86"/>
    </location>
</feature>
<keyword evidence="1" id="KW-0677">Repeat</keyword>
<evidence type="ECO:0000259" key="3">
    <source>
        <dbReference type="Pfam" id="PF24883"/>
    </source>
</evidence>
<feature type="transmembrane region" description="Helical" evidence="2">
    <location>
        <begin position="41"/>
        <end position="61"/>
    </location>
</feature>
<dbReference type="Proteomes" id="UP001437256">
    <property type="component" value="Unassembled WGS sequence"/>
</dbReference>
<evidence type="ECO:0000313" key="5">
    <source>
        <dbReference type="Proteomes" id="UP001437256"/>
    </source>
</evidence>
<dbReference type="InterPro" id="IPR056884">
    <property type="entry name" value="NPHP3-like_N"/>
</dbReference>
<dbReference type="EMBL" id="JBBXMP010000025">
    <property type="protein sequence ID" value="KAL0067535.1"/>
    <property type="molecule type" value="Genomic_DNA"/>
</dbReference>
<protein>
    <recommendedName>
        <fullName evidence="3">Nephrocystin 3-like N-terminal domain-containing protein</fullName>
    </recommendedName>
</protein>
<dbReference type="PANTHER" id="PTHR10039">
    <property type="entry name" value="AMELOGENIN"/>
    <property type="match status" value="1"/>
</dbReference>
<feature type="transmembrane region" description="Helical" evidence="2">
    <location>
        <begin position="104"/>
        <end position="126"/>
    </location>
</feature>
<keyword evidence="5" id="KW-1185">Reference proteome</keyword>
<dbReference type="PANTHER" id="PTHR10039:SF14">
    <property type="entry name" value="NACHT DOMAIN-CONTAINING PROTEIN"/>
    <property type="match status" value="1"/>
</dbReference>
<reference evidence="4 5" key="1">
    <citation type="submission" date="2024-05" db="EMBL/GenBank/DDBJ databases">
        <title>A draft genome resource for the thread blight pathogen Marasmius tenuissimus strain MS-2.</title>
        <authorList>
            <person name="Yulfo-Soto G.E."/>
            <person name="Baruah I.K."/>
            <person name="Amoako-Attah I."/>
            <person name="Bukari Y."/>
            <person name="Meinhardt L.W."/>
            <person name="Bailey B.A."/>
            <person name="Cohen S.P."/>
        </authorList>
    </citation>
    <scope>NUCLEOTIDE SEQUENCE [LARGE SCALE GENOMIC DNA]</scope>
    <source>
        <strain evidence="4 5">MS-2</strain>
    </source>
</reference>
<comment type="caution">
    <text evidence="4">The sequence shown here is derived from an EMBL/GenBank/DDBJ whole genome shotgun (WGS) entry which is preliminary data.</text>
</comment>
<organism evidence="4 5">
    <name type="scientific">Marasmius tenuissimus</name>
    <dbReference type="NCBI Taxonomy" id="585030"/>
    <lineage>
        <taxon>Eukaryota</taxon>
        <taxon>Fungi</taxon>
        <taxon>Dikarya</taxon>
        <taxon>Basidiomycota</taxon>
        <taxon>Agaricomycotina</taxon>
        <taxon>Agaricomycetes</taxon>
        <taxon>Agaricomycetidae</taxon>
        <taxon>Agaricales</taxon>
        <taxon>Marasmiineae</taxon>
        <taxon>Marasmiaceae</taxon>
        <taxon>Marasmius</taxon>
    </lineage>
</organism>
<gene>
    <name evidence="4" type="ORF">AAF712_005526</name>
</gene>
<dbReference type="Pfam" id="PF24883">
    <property type="entry name" value="NPHP3_N"/>
    <property type="match status" value="1"/>
</dbReference>
<evidence type="ECO:0000256" key="1">
    <source>
        <dbReference type="ARBA" id="ARBA00022737"/>
    </source>
</evidence>
<evidence type="ECO:0000313" key="4">
    <source>
        <dbReference type="EMBL" id="KAL0067535.1"/>
    </source>
</evidence>
<keyword evidence="2" id="KW-1133">Transmembrane helix</keyword>
<name>A0ABR3A218_9AGAR</name>
<evidence type="ECO:0000256" key="2">
    <source>
        <dbReference type="SAM" id="Phobius"/>
    </source>
</evidence>
<accession>A0ABR3A218</accession>
<keyword evidence="2" id="KW-0472">Membrane</keyword>
<sequence>MISVGKTAIAMSAAKACEEEGLLVSSFFFFRSDPKRNNPSALWLSVAHGLVLTMPVVATLIERRISEDPKILEARLEEQFRELILNPFLSPALRSSWQRRLCNLFLQALCLILSSVMLLDALWGFWAALSPIGPVQVPDIVIIDGLDECGSEATQLRILSIIQNAVRQAPRFPLRFLICGRPEAWFQEAFAAKPLYTLSKIISLDDQFRTSEKDIVKYYRHQFQGIVNNPKYQHVRFSNPWPSRKDFEILAIRSCRQFLYVTTVVRFITLAGNHPIDQLSLILENSPNDRSGTSPFHELDNLYDTILKASAMPEKVHAILIAILVLTTCLPERESGISSLTPTPAHIELLLGLSTGQVALTLREMHAVLHTPGWADNIRIHHTSFRDYLVDPSRSQKFYIDLSAQKHFIMQQWLEKLTTSKMRAYRF</sequence>